<dbReference type="RefSeq" id="WP_326441678.1">
    <property type="nucleotide sequence ID" value="NZ_JAYMFH010000001.1"/>
</dbReference>
<dbReference type="Proteomes" id="UP001343724">
    <property type="component" value="Unassembled WGS sequence"/>
</dbReference>
<evidence type="ECO:0000313" key="1">
    <source>
        <dbReference type="EMBL" id="MEC4294128.1"/>
    </source>
</evidence>
<evidence type="ECO:0008006" key="3">
    <source>
        <dbReference type="Google" id="ProtNLM"/>
    </source>
</evidence>
<accession>A0ABU6IWH3</accession>
<sequence>MREEGGDTLYMVAAQGEEMGLVNQVDNATDLTATYRFNGEGVLLETTASIKGTTGEGADALPASEDFTVAYSDWGATTVPFAPPATGIYEVGDGLSFDEDLAEVLAKMPKNFTCIMETAVTLFEGDVSLSRDMRLETYVDESDGLRALVYLEAPDGGIDEMYTYLDDGRVTASVNGEVVSADYNYESEDPTGLGQAAQLVGCAEVVGCITYGNGEVEYVLFTDPQKVSDAVDMDGWGELALCEAHYMVSAEGELVYMTLNVEGVPENADMADYMAAETVAQYSDFNSTEVFNPFA</sequence>
<keyword evidence="2" id="KW-1185">Reference proteome</keyword>
<evidence type="ECO:0000313" key="2">
    <source>
        <dbReference type="Proteomes" id="UP001343724"/>
    </source>
</evidence>
<name>A0ABU6IWH3_9ACTN</name>
<protein>
    <recommendedName>
        <fullName evidence="3">Lipoprotein</fullName>
    </recommendedName>
</protein>
<proteinExistence type="predicted"/>
<reference evidence="1 2" key="1">
    <citation type="submission" date="2024-01" db="EMBL/GenBank/DDBJ databases">
        <title>novel species in genus Adlercreutzia.</title>
        <authorList>
            <person name="Liu X."/>
        </authorList>
    </citation>
    <scope>NUCLEOTIDE SEQUENCE [LARGE SCALE GENOMIC DNA]</scope>
    <source>
        <strain evidence="1 2">R22</strain>
    </source>
</reference>
<organism evidence="1 2">
    <name type="scientific">Adlercreutzia shanghongiae</name>
    <dbReference type="NCBI Taxonomy" id="3111773"/>
    <lineage>
        <taxon>Bacteria</taxon>
        <taxon>Bacillati</taxon>
        <taxon>Actinomycetota</taxon>
        <taxon>Coriobacteriia</taxon>
        <taxon>Eggerthellales</taxon>
        <taxon>Eggerthellaceae</taxon>
        <taxon>Adlercreutzia</taxon>
    </lineage>
</organism>
<dbReference type="EMBL" id="JAYMFH010000001">
    <property type="protein sequence ID" value="MEC4294128.1"/>
    <property type="molecule type" value="Genomic_DNA"/>
</dbReference>
<comment type="caution">
    <text evidence="1">The sequence shown here is derived from an EMBL/GenBank/DDBJ whole genome shotgun (WGS) entry which is preliminary data.</text>
</comment>
<gene>
    <name evidence="1" type="ORF">VJ920_02250</name>
</gene>